<dbReference type="Proteomes" id="UP000308267">
    <property type="component" value="Unassembled WGS sequence"/>
</dbReference>
<sequence>MEMWLSNRTHWIYKTHKLDRFCRLYLEQTLQDCQNEDMRMLVMNRLEGQKRLHSKTHLALSQV</sequence>
<reference evidence="1 2" key="1">
    <citation type="journal article" date="2019" name="BMC Genomics">
        <title>New insights from Opisthorchis felineus genome: update on genomics of the epidemiologically important liver flukes.</title>
        <authorList>
            <person name="Ershov N.I."/>
            <person name="Mordvinov V.A."/>
            <person name="Prokhortchouk E.B."/>
            <person name="Pakharukova M.Y."/>
            <person name="Gunbin K.V."/>
            <person name="Ustyantsev K."/>
            <person name="Genaev M.A."/>
            <person name="Blinov A.G."/>
            <person name="Mazur A."/>
            <person name="Boulygina E."/>
            <person name="Tsygankova S."/>
            <person name="Khrameeva E."/>
            <person name="Chekanov N."/>
            <person name="Fan G."/>
            <person name="Xiao A."/>
            <person name="Zhang H."/>
            <person name="Xu X."/>
            <person name="Yang H."/>
            <person name="Solovyev V."/>
            <person name="Lee S.M."/>
            <person name="Liu X."/>
            <person name="Afonnikov D.A."/>
            <person name="Skryabin K.G."/>
        </authorList>
    </citation>
    <scope>NUCLEOTIDE SEQUENCE [LARGE SCALE GENOMIC DNA]</scope>
    <source>
        <strain evidence="1">AK-0245</strain>
        <tissue evidence="1">Whole organism</tissue>
    </source>
</reference>
<accession>A0A4S2M361</accession>
<organism evidence="1 2">
    <name type="scientific">Opisthorchis felineus</name>
    <dbReference type="NCBI Taxonomy" id="147828"/>
    <lineage>
        <taxon>Eukaryota</taxon>
        <taxon>Metazoa</taxon>
        <taxon>Spiralia</taxon>
        <taxon>Lophotrochozoa</taxon>
        <taxon>Platyhelminthes</taxon>
        <taxon>Trematoda</taxon>
        <taxon>Digenea</taxon>
        <taxon>Opisthorchiida</taxon>
        <taxon>Opisthorchiata</taxon>
        <taxon>Opisthorchiidae</taxon>
        <taxon>Opisthorchis</taxon>
    </lineage>
</organism>
<name>A0A4S2M361_OPIFE</name>
<evidence type="ECO:0000313" key="1">
    <source>
        <dbReference type="EMBL" id="TGZ70703.1"/>
    </source>
</evidence>
<feature type="non-terminal residue" evidence="1">
    <location>
        <position position="63"/>
    </location>
</feature>
<dbReference type="EMBL" id="SJOL01005194">
    <property type="protein sequence ID" value="TGZ70703.1"/>
    <property type="molecule type" value="Genomic_DNA"/>
</dbReference>
<proteinExistence type="predicted"/>
<comment type="caution">
    <text evidence="1">The sequence shown here is derived from an EMBL/GenBank/DDBJ whole genome shotgun (WGS) entry which is preliminary data.</text>
</comment>
<keyword evidence="2" id="KW-1185">Reference proteome</keyword>
<gene>
    <name evidence="1" type="ORF">CRM22_003049</name>
</gene>
<dbReference type="AlphaFoldDB" id="A0A4S2M361"/>
<evidence type="ECO:0000313" key="2">
    <source>
        <dbReference type="Proteomes" id="UP000308267"/>
    </source>
</evidence>
<protein>
    <submittedName>
        <fullName evidence="1">Uncharacterized protein</fullName>
    </submittedName>
</protein>